<name>A0A3S5CDW1_9PLAT</name>
<feature type="transmembrane region" description="Helical" evidence="5">
    <location>
        <begin position="455"/>
        <end position="479"/>
    </location>
</feature>
<dbReference type="OrthoDB" id="26401at2759"/>
<evidence type="ECO:0000313" key="6">
    <source>
        <dbReference type="EMBL" id="VEL13190.1"/>
    </source>
</evidence>
<organism evidence="6 7">
    <name type="scientific">Protopolystoma xenopodis</name>
    <dbReference type="NCBI Taxonomy" id="117903"/>
    <lineage>
        <taxon>Eukaryota</taxon>
        <taxon>Metazoa</taxon>
        <taxon>Spiralia</taxon>
        <taxon>Lophotrochozoa</taxon>
        <taxon>Platyhelminthes</taxon>
        <taxon>Monogenea</taxon>
        <taxon>Polyopisthocotylea</taxon>
        <taxon>Polystomatidea</taxon>
        <taxon>Polystomatidae</taxon>
        <taxon>Protopolystoma</taxon>
    </lineage>
</organism>
<evidence type="ECO:0000256" key="4">
    <source>
        <dbReference type="SAM" id="MobiDB-lite"/>
    </source>
</evidence>
<accession>A0A3S5CDW1</accession>
<evidence type="ECO:0000256" key="2">
    <source>
        <dbReference type="ARBA" id="ARBA00022776"/>
    </source>
</evidence>
<evidence type="ECO:0000256" key="3">
    <source>
        <dbReference type="ARBA" id="ARBA00023306"/>
    </source>
</evidence>
<dbReference type="GO" id="GO:0051301">
    <property type="term" value="P:cell division"/>
    <property type="evidence" value="ECO:0007669"/>
    <property type="project" value="UniProtKB-KW"/>
</dbReference>
<reference evidence="6" key="1">
    <citation type="submission" date="2018-11" db="EMBL/GenBank/DDBJ databases">
        <authorList>
            <consortium name="Pathogen Informatics"/>
        </authorList>
    </citation>
    <scope>NUCLEOTIDE SEQUENCE</scope>
</reference>
<proteinExistence type="predicted"/>
<evidence type="ECO:0000256" key="5">
    <source>
        <dbReference type="SAM" id="Phobius"/>
    </source>
</evidence>
<keyword evidence="5" id="KW-0472">Membrane</keyword>
<dbReference type="GO" id="GO:0031145">
    <property type="term" value="P:anaphase-promoting complex-dependent catabolic process"/>
    <property type="evidence" value="ECO:0007669"/>
    <property type="project" value="TreeGrafter"/>
</dbReference>
<keyword evidence="1" id="KW-0132">Cell division</keyword>
<feature type="compositionally biased region" description="Polar residues" evidence="4">
    <location>
        <begin position="172"/>
        <end position="189"/>
    </location>
</feature>
<dbReference type="EMBL" id="CAAALY010016990">
    <property type="protein sequence ID" value="VEL13190.1"/>
    <property type="molecule type" value="Genomic_DNA"/>
</dbReference>
<keyword evidence="7" id="KW-1185">Reference proteome</keyword>
<evidence type="ECO:0000256" key="1">
    <source>
        <dbReference type="ARBA" id="ARBA00022618"/>
    </source>
</evidence>
<feature type="region of interest" description="Disordered" evidence="4">
    <location>
        <begin position="307"/>
        <end position="326"/>
    </location>
</feature>
<dbReference type="PANTHER" id="PTHR12827">
    <property type="entry name" value="MEIOTIC CHECKPOINT REGULATOR TSG24 FAMILY MEMBER"/>
    <property type="match status" value="1"/>
</dbReference>
<sequence>MKMQFNDLRIREAYRLLQTCSHISIPRIHEPEEEVIDPPPSTGSPTNPINAGGIVAAAAAAAAISAFLTRGPSAQRVSEARVEMHLAAAGVRATALPLGRGMLTLSCLAGSRLPDRLTVPAILLRGRRAVSPNSRRRHQVDLARCPEPSLPQPPPQAQASVASVGMSAGAQTGTSAPWHSTVQSTGATSIPRSESVGLVDLGDPTDIDALWSSDDAAYGPQTGVFFANASDHPYNAIALATASAVAACGVGASLRTACMPSSLMRLPVLAPKRSYLSTSTCPSGSAAANGTGCNPVSLSSLPSLAPLPPSSTSLTSTPPPPPDPRLTAATLATGAANAAAAFASTANLQQSASVLAAKHWPAFHNGVATGLMISPHASIDSTWIMHNLRSLNQPPSHVDSSGSASGTSGLSTGFLPTPEQAGLLLGLGLNGHLNKMSAYCIQEYLVRVHDLHNMAVLLGISFILISLPFDIILLLKVFFKTSHILVL</sequence>
<keyword evidence="5" id="KW-1133">Transmembrane helix</keyword>
<keyword evidence="2" id="KW-0498">Mitosis</keyword>
<dbReference type="PANTHER" id="PTHR12827:SF3">
    <property type="entry name" value="ANAPHASE-PROMOTING COMPLEX SUBUNIT 1"/>
    <property type="match status" value="1"/>
</dbReference>
<dbReference type="Proteomes" id="UP000784294">
    <property type="component" value="Unassembled WGS sequence"/>
</dbReference>
<keyword evidence="5" id="KW-0812">Transmembrane</keyword>
<dbReference type="AlphaFoldDB" id="A0A3S5CDW1"/>
<feature type="compositionally biased region" description="Low complexity" evidence="4">
    <location>
        <begin position="307"/>
        <end position="316"/>
    </location>
</feature>
<dbReference type="InterPro" id="IPR024990">
    <property type="entry name" value="Apc1"/>
</dbReference>
<comment type="caution">
    <text evidence="6">The sequence shown here is derived from an EMBL/GenBank/DDBJ whole genome shotgun (WGS) entry which is preliminary data.</text>
</comment>
<protein>
    <submittedName>
        <fullName evidence="6">Uncharacterized protein</fullName>
    </submittedName>
</protein>
<keyword evidence="3" id="KW-0131">Cell cycle</keyword>
<evidence type="ECO:0000313" key="7">
    <source>
        <dbReference type="Proteomes" id="UP000784294"/>
    </source>
</evidence>
<feature type="compositionally biased region" description="Low complexity" evidence="4">
    <location>
        <begin position="157"/>
        <end position="171"/>
    </location>
</feature>
<feature type="region of interest" description="Disordered" evidence="4">
    <location>
        <begin position="133"/>
        <end position="189"/>
    </location>
</feature>
<gene>
    <name evidence="6" type="ORF">PXEA_LOCUS6630</name>
</gene>
<dbReference type="GO" id="GO:0060090">
    <property type="term" value="F:molecular adaptor activity"/>
    <property type="evidence" value="ECO:0007669"/>
    <property type="project" value="TreeGrafter"/>
</dbReference>
<dbReference type="GO" id="GO:0007091">
    <property type="term" value="P:metaphase/anaphase transition of mitotic cell cycle"/>
    <property type="evidence" value="ECO:0007669"/>
    <property type="project" value="TreeGrafter"/>
</dbReference>
<dbReference type="GO" id="GO:0070979">
    <property type="term" value="P:protein K11-linked ubiquitination"/>
    <property type="evidence" value="ECO:0007669"/>
    <property type="project" value="TreeGrafter"/>
</dbReference>
<dbReference type="GO" id="GO:0005680">
    <property type="term" value="C:anaphase-promoting complex"/>
    <property type="evidence" value="ECO:0007669"/>
    <property type="project" value="InterPro"/>
</dbReference>